<feature type="transmembrane region" description="Helical" evidence="7">
    <location>
        <begin position="400"/>
        <end position="418"/>
    </location>
</feature>
<evidence type="ECO:0000259" key="8">
    <source>
        <dbReference type="Pfam" id="PF01699"/>
    </source>
</evidence>
<dbReference type="InterPro" id="IPR051359">
    <property type="entry name" value="CaCA_antiporter"/>
</dbReference>
<evidence type="ECO:0000256" key="6">
    <source>
        <dbReference type="ARBA" id="ARBA00023136"/>
    </source>
</evidence>
<dbReference type="GO" id="GO:0016020">
    <property type="term" value="C:membrane"/>
    <property type="evidence" value="ECO:0007669"/>
    <property type="project" value="UniProtKB-SubCell"/>
</dbReference>
<dbReference type="Proteomes" id="UP001165063">
    <property type="component" value="Unassembled WGS sequence"/>
</dbReference>
<dbReference type="GO" id="GO:0008324">
    <property type="term" value="F:monoatomic cation transmembrane transporter activity"/>
    <property type="evidence" value="ECO:0007669"/>
    <property type="project" value="TreeGrafter"/>
</dbReference>
<keyword evidence="3" id="KW-0813">Transport</keyword>
<evidence type="ECO:0000256" key="4">
    <source>
        <dbReference type="ARBA" id="ARBA00022692"/>
    </source>
</evidence>
<keyword evidence="10" id="KW-1185">Reference proteome</keyword>
<dbReference type="EMBL" id="BSXU01005783">
    <property type="protein sequence ID" value="GMG55579.1"/>
    <property type="molecule type" value="Genomic_DNA"/>
</dbReference>
<accession>A0A9W6YZ17</accession>
<comment type="similarity">
    <text evidence="2">Belongs to the Ca(2+):cation antiporter (CaCA) (TC 2.A.19) family.</text>
</comment>
<comment type="subcellular location">
    <subcellularLocation>
        <location evidence="1">Membrane</location>
        <topology evidence="1">Multi-pass membrane protein</topology>
    </subcellularLocation>
</comment>
<protein>
    <submittedName>
        <fullName evidence="9">Unnamed protein product</fullName>
    </submittedName>
</protein>
<dbReference type="InterPro" id="IPR044880">
    <property type="entry name" value="NCX_ion-bd_dom_sf"/>
</dbReference>
<comment type="caution">
    <text evidence="9">The sequence shown here is derived from an EMBL/GenBank/DDBJ whole genome shotgun (WGS) entry which is preliminary data.</text>
</comment>
<dbReference type="GO" id="GO:0006874">
    <property type="term" value="P:intracellular calcium ion homeostasis"/>
    <property type="evidence" value="ECO:0007669"/>
    <property type="project" value="TreeGrafter"/>
</dbReference>
<feature type="domain" description="Sodium/calcium exchanger membrane region" evidence="8">
    <location>
        <begin position="437"/>
        <end position="497"/>
    </location>
</feature>
<evidence type="ECO:0000256" key="7">
    <source>
        <dbReference type="SAM" id="Phobius"/>
    </source>
</evidence>
<evidence type="ECO:0000256" key="3">
    <source>
        <dbReference type="ARBA" id="ARBA00022448"/>
    </source>
</evidence>
<evidence type="ECO:0000256" key="5">
    <source>
        <dbReference type="ARBA" id="ARBA00022989"/>
    </source>
</evidence>
<proteinExistence type="inferred from homology"/>
<feature type="transmembrane region" description="Helical" evidence="7">
    <location>
        <begin position="92"/>
        <end position="112"/>
    </location>
</feature>
<feature type="domain" description="Sodium/calcium exchanger membrane region" evidence="8">
    <location>
        <begin position="2"/>
        <end position="110"/>
    </location>
</feature>
<dbReference type="OrthoDB" id="407410at2759"/>
<feature type="transmembrane region" description="Helical" evidence="7">
    <location>
        <begin position="40"/>
        <end position="60"/>
    </location>
</feature>
<organism evidence="9 10">
    <name type="scientific">Ambrosiozyma monospora</name>
    <name type="common">Yeast</name>
    <name type="synonym">Endomycopsis monosporus</name>
    <dbReference type="NCBI Taxonomy" id="43982"/>
    <lineage>
        <taxon>Eukaryota</taxon>
        <taxon>Fungi</taxon>
        <taxon>Dikarya</taxon>
        <taxon>Ascomycota</taxon>
        <taxon>Saccharomycotina</taxon>
        <taxon>Pichiomycetes</taxon>
        <taxon>Pichiales</taxon>
        <taxon>Pichiaceae</taxon>
        <taxon>Ambrosiozyma</taxon>
    </lineage>
</organism>
<keyword evidence="4 7" id="KW-0812">Transmembrane</keyword>
<feature type="transmembrane region" description="Helical" evidence="7">
    <location>
        <begin position="430"/>
        <end position="451"/>
    </location>
</feature>
<dbReference type="AlphaFoldDB" id="A0A9W6YZ17"/>
<reference evidence="9" key="1">
    <citation type="submission" date="2023-04" db="EMBL/GenBank/DDBJ databases">
        <title>Ambrosiozyma monospora NBRC 1965.</title>
        <authorList>
            <person name="Ichikawa N."/>
            <person name="Sato H."/>
            <person name="Tonouchi N."/>
        </authorList>
    </citation>
    <scope>NUCLEOTIDE SEQUENCE</scope>
    <source>
        <strain evidence="9">NBRC 1965</strain>
    </source>
</reference>
<evidence type="ECO:0000256" key="2">
    <source>
        <dbReference type="ARBA" id="ARBA00008170"/>
    </source>
</evidence>
<dbReference type="Pfam" id="PF01699">
    <property type="entry name" value="Na_Ca_ex"/>
    <property type="match status" value="2"/>
</dbReference>
<dbReference type="PANTHER" id="PTHR12266">
    <property type="entry name" value="NA+/CA2+ K+ INDEPENDENT EXCHANGER"/>
    <property type="match status" value="1"/>
</dbReference>
<evidence type="ECO:0000313" key="10">
    <source>
        <dbReference type="Proteomes" id="UP001165063"/>
    </source>
</evidence>
<sequence>MNEKLAGLTLLAFANGAPDMFSTYIAMDNGSTSLAIGELLGSANFALTVVFGSMMIVQPFQVDYKTFIRDVSLFAVLITISLLFLWDGKIAYWESIAMCLLYVCYILLSIFFPEKFIDPEQNSEAIQDGQYPSEGDINDSGSILSNESLSNRDPNFERSVENLESGLILRLLLPDSLKLAMKSMDTKNSNKHNMMFNGGSLANHHHVHFDEENNIDGLPDLSESRQESNSNTVSIEVIQECIKGPKSIDSQIASEDDNENTSLLPSTLKFTTSHQDHFYASSSGSLECNSPIEFAHSTNSERLSANFPERDPIHGPTLLDKVVPALAFNRDHSYEFLFTLLTLPLVVPFNLIIPTPPNGEFKYAKSASTLTEWQEEELSQRIQLFHLQVFVTPFIFCEELSRVSLLSALGLVLINFVFQRFICPNFYKRHFNLLSCFVGFITTLNMITFVASEIVTILENIGLIYHIQESILGMTILSIGNSIGDLITNVTLASQGLGLTGLHASSFLF</sequence>
<feature type="transmembrane region" description="Helical" evidence="7">
    <location>
        <begin position="67"/>
        <end position="86"/>
    </location>
</feature>
<name>A0A9W6YZ17_AMBMO</name>
<dbReference type="PANTHER" id="PTHR12266:SF0">
    <property type="entry name" value="MITOCHONDRIAL SODIUM_CALCIUM EXCHANGER PROTEIN"/>
    <property type="match status" value="1"/>
</dbReference>
<gene>
    <name evidence="9" type="ORF">Amon01_000765300</name>
</gene>
<dbReference type="Gene3D" id="1.20.1420.30">
    <property type="entry name" value="NCX, central ion-binding region"/>
    <property type="match status" value="2"/>
</dbReference>
<keyword evidence="6 7" id="KW-0472">Membrane</keyword>
<evidence type="ECO:0000256" key="1">
    <source>
        <dbReference type="ARBA" id="ARBA00004141"/>
    </source>
</evidence>
<evidence type="ECO:0000313" key="9">
    <source>
        <dbReference type="EMBL" id="GMG55579.1"/>
    </source>
</evidence>
<feature type="transmembrane region" description="Helical" evidence="7">
    <location>
        <begin position="336"/>
        <end position="353"/>
    </location>
</feature>
<dbReference type="InterPro" id="IPR004837">
    <property type="entry name" value="NaCa_Exmemb"/>
</dbReference>
<keyword evidence="5 7" id="KW-1133">Transmembrane helix</keyword>